<keyword evidence="5 10" id="KW-0347">Helicase</keyword>
<evidence type="ECO:0000256" key="1">
    <source>
        <dbReference type="ARBA" id="ARBA00022722"/>
    </source>
</evidence>
<gene>
    <name evidence="10" type="primary">recC</name>
    <name evidence="12" type="ORF">CYJ96_02300</name>
</gene>
<proteinExistence type="inferred from homology"/>
<organism evidence="12 13">
    <name type="scientific">Faucicola osloensis</name>
    <name type="common">Moraxella osloensis</name>
    <dbReference type="NCBI Taxonomy" id="34062"/>
    <lineage>
        <taxon>Bacteria</taxon>
        <taxon>Pseudomonadati</taxon>
        <taxon>Pseudomonadota</taxon>
        <taxon>Gammaproteobacteria</taxon>
        <taxon>Moraxellales</taxon>
        <taxon>Moraxellaceae</taxon>
        <taxon>Faucicola</taxon>
    </lineage>
</organism>
<comment type="miscellaneous">
    <text evidence="10">In the RecBCD complex, RecB has a slow 3'-5' helicase, an exonuclease activity and loads RecA onto ssDNA, RecD has a fast 5'-3' helicase activity, while RecC stimulates the ATPase and processivity of the RecB helicase and contributes to recognition of the Chi site.</text>
</comment>
<comment type="function">
    <text evidence="10">A helicase/nuclease that prepares dsDNA breaks (DSB) for recombinational DNA repair. Binds to DSBs and unwinds DNA via a highly rapid and processive ATP-dependent bidirectional helicase activity. Unwinds dsDNA until it encounters a Chi (crossover hotspot instigator) sequence from the 3' direction. Cuts ssDNA a few nucleotides 3' to the Chi site. The properties and activities of the enzyme are changed at Chi. The Chi-altered holoenzyme produces a long 3'-ssDNA overhang and facilitates RecA-binding to the ssDNA for homologous DNA recombination and repair. Holoenzyme degrades any linearized DNA that is unable to undergo homologous recombination. In the holoenzyme this subunit recognizes the wild-type Chi sequence, and when added to isolated RecB increases its ATP-dependent helicase processivity.</text>
</comment>
<feature type="compositionally biased region" description="Basic and acidic residues" evidence="11">
    <location>
        <begin position="1024"/>
        <end position="1036"/>
    </location>
</feature>
<evidence type="ECO:0000256" key="6">
    <source>
        <dbReference type="ARBA" id="ARBA00022839"/>
    </source>
</evidence>
<comment type="caution">
    <text evidence="12">The sequence shown here is derived from an EMBL/GenBank/DDBJ whole genome shotgun (WGS) entry which is preliminary data.</text>
</comment>
<dbReference type="Proteomes" id="UP000234914">
    <property type="component" value="Unassembled WGS sequence"/>
</dbReference>
<keyword evidence="1 10" id="KW-0540">Nuclease</keyword>
<reference evidence="12 13" key="1">
    <citation type="submission" date="2017-12" db="EMBL/GenBank/DDBJ databases">
        <title>Phylogenetic diversity of female urinary microbiome.</title>
        <authorList>
            <person name="Thomas-White K."/>
            <person name="Wolfe A.J."/>
        </authorList>
    </citation>
    <scope>NUCLEOTIDE SEQUENCE [LARGE SCALE GENOMIC DNA]</scope>
    <source>
        <strain evidence="12 13">UMB0416</strain>
    </source>
</reference>
<keyword evidence="6 10" id="KW-0269">Exonuclease</keyword>
<keyword evidence="2 10" id="KW-0547">Nucleotide-binding</keyword>
<keyword evidence="4 10" id="KW-0378">Hydrolase</keyword>
<dbReference type="GO" id="GO:0009338">
    <property type="term" value="C:exodeoxyribonuclease V complex"/>
    <property type="evidence" value="ECO:0007669"/>
    <property type="project" value="InterPro"/>
</dbReference>
<dbReference type="InterPro" id="IPR011335">
    <property type="entry name" value="Restrct_endonuc-II-like"/>
</dbReference>
<comment type="subunit">
    <text evidence="10">Heterotrimer of RecB, RecC and RecD. All subunits contribute to DNA-binding.</text>
</comment>
<evidence type="ECO:0000256" key="2">
    <source>
        <dbReference type="ARBA" id="ARBA00022741"/>
    </source>
</evidence>
<feature type="region of interest" description="Disordered" evidence="11">
    <location>
        <begin position="1021"/>
        <end position="1047"/>
    </location>
</feature>
<dbReference type="GO" id="GO:0005524">
    <property type="term" value="F:ATP binding"/>
    <property type="evidence" value="ECO:0007669"/>
    <property type="project" value="UniProtKB-UniRule"/>
</dbReference>
<evidence type="ECO:0000256" key="11">
    <source>
        <dbReference type="SAM" id="MobiDB-lite"/>
    </source>
</evidence>
<dbReference type="RefSeq" id="WP_101963772.1">
    <property type="nucleotide sequence ID" value="NZ_PKJS01000002.1"/>
</dbReference>
<feature type="region of interest" description="Disordered" evidence="11">
    <location>
        <begin position="969"/>
        <end position="988"/>
    </location>
</feature>
<evidence type="ECO:0000313" key="13">
    <source>
        <dbReference type="Proteomes" id="UP000234914"/>
    </source>
</evidence>
<dbReference type="GO" id="GO:0000724">
    <property type="term" value="P:double-strand break repair via homologous recombination"/>
    <property type="evidence" value="ECO:0007669"/>
    <property type="project" value="UniProtKB-UniRule"/>
</dbReference>
<evidence type="ECO:0000256" key="9">
    <source>
        <dbReference type="ARBA" id="ARBA00023204"/>
    </source>
</evidence>
<name>A0A2I1RKU2_FAUOS</name>
<dbReference type="PANTHER" id="PTHR30591">
    <property type="entry name" value="RECBCD ENZYME SUBUNIT RECC"/>
    <property type="match status" value="1"/>
</dbReference>
<keyword evidence="3 10" id="KW-0227">DNA damage</keyword>
<evidence type="ECO:0000313" key="12">
    <source>
        <dbReference type="EMBL" id="PKZ69743.1"/>
    </source>
</evidence>
<dbReference type="InterPro" id="IPR006697">
    <property type="entry name" value="RecC"/>
</dbReference>
<dbReference type="SUPFAM" id="SSF52980">
    <property type="entry name" value="Restriction endonuclease-like"/>
    <property type="match status" value="1"/>
</dbReference>
<comment type="similarity">
    <text evidence="10">Belongs to the RecC family.</text>
</comment>
<dbReference type="EMBL" id="PKJS01000002">
    <property type="protein sequence ID" value="PKZ69743.1"/>
    <property type="molecule type" value="Genomic_DNA"/>
</dbReference>
<dbReference type="Gene3D" id="3.40.50.10930">
    <property type="match status" value="2"/>
</dbReference>
<accession>A0A2I1RKU2</accession>
<evidence type="ECO:0000256" key="3">
    <source>
        <dbReference type="ARBA" id="ARBA00022763"/>
    </source>
</evidence>
<dbReference type="PANTHER" id="PTHR30591:SF1">
    <property type="entry name" value="RECBCD ENZYME SUBUNIT RECC"/>
    <property type="match status" value="1"/>
</dbReference>
<protein>
    <recommendedName>
        <fullName evidence="10">RecBCD enzyme subunit RecC</fullName>
    </recommendedName>
    <alternativeName>
        <fullName evidence="10">Exonuclease V subunit RecC</fullName>
        <shortName evidence="10">ExoV subunit RecC</shortName>
    </alternativeName>
    <alternativeName>
        <fullName evidence="10">Helicase/nuclease RecBCD subunit RecC</fullName>
    </alternativeName>
</protein>
<evidence type="ECO:0000256" key="5">
    <source>
        <dbReference type="ARBA" id="ARBA00022806"/>
    </source>
</evidence>
<dbReference type="GO" id="GO:0003677">
    <property type="term" value="F:DNA binding"/>
    <property type="evidence" value="ECO:0007669"/>
    <property type="project" value="UniProtKB-UniRule"/>
</dbReference>
<dbReference type="InterPro" id="IPR027417">
    <property type="entry name" value="P-loop_NTPase"/>
</dbReference>
<dbReference type="Gene3D" id="3.40.50.300">
    <property type="entry name" value="P-loop containing nucleotide triphosphate hydrolases"/>
    <property type="match status" value="2"/>
</dbReference>
<evidence type="ECO:0000256" key="7">
    <source>
        <dbReference type="ARBA" id="ARBA00022840"/>
    </source>
</evidence>
<feature type="compositionally biased region" description="Low complexity" evidence="11">
    <location>
        <begin position="977"/>
        <end position="988"/>
    </location>
</feature>
<dbReference type="GO" id="GO:0003678">
    <property type="term" value="F:DNA helicase activity"/>
    <property type="evidence" value="ECO:0007669"/>
    <property type="project" value="UniProtKB-UniRule"/>
</dbReference>
<dbReference type="Gene3D" id="1.10.486.10">
    <property type="entry name" value="PCRA, domain 4"/>
    <property type="match status" value="1"/>
</dbReference>
<evidence type="ECO:0000256" key="4">
    <source>
        <dbReference type="ARBA" id="ARBA00022801"/>
    </source>
</evidence>
<evidence type="ECO:0000256" key="8">
    <source>
        <dbReference type="ARBA" id="ARBA00023125"/>
    </source>
</evidence>
<sequence>MLTIIQSNKVDKLFDHLLNAYKNPSYQSSIFEPFQVIVPSKVMGEWLKKQVADKAGISTLVTTEFWGRYFLGLMQRVLRTYARISEDDDILDVPEVAMLSKNVMQWQIFGYLTQYRQAIVQQPHHPLYPFLSPLVEDVEDKEADSPNATGFAPDTPATIDSLSWANNQSLLSNDVISQSADLQTQDQRIWQLASDMANMLNRYMTYRPQWLSNWGQDKPVAVSDMIAKKDALHNRLNGRDASNAIETPDWLVEHYEQLEAAQRFLWRQLFDDDYRFREQLHNQFWQALNHSESRIRNISRSKLPKHIFLFTLQQLPPTELLDLQRLGVLTDVTILHFNPSEQFWADIVDKNWLMQMQMEDDASKHDAWYLKDYGHTLLSRFGKQSREVFAMLASLSGNEYEHVLWQDDFDNTPPNTLLEFIQHDILMLEEVATTAKINDMLKLVKGDETKKAKAASEDSRQNLLQQTQLLQQQLANIQSNGLKDIESTLGLYKAIKDKLKQESNKQLENVEKWRPKPLDTSIAIHVCHSMVRQLEVLRSMIIGWLNYSDMQATPAQIPTDPWDRRALSDILVLLPDIETHQNIIEATFPKHVGGDGYQLPAKVTGVVAKDINLLWQAITGYYTLLNRAGARFQRSEVFDWLMLAPLYESFGLNLEQMTRACDLLTQAGFIRGFDELHLQQTLSAADDDYRYTFAYALERLVAGVMMPKATVVSFGDYTNSSGVVEKFVPLTNLTMADADIVAVLCDIYQTLDDNRHLGNDVKTLPDWLSQIEKLIQQKFSRFNQTNAWRAIFAAQNDLKENIEANSKYLATLTSKTAKTPNPPTEPVQQIDTENLPLKLTFVLENIAQSIINQQVSAEPSGVITFARIGSVRSLPYKLVVMLNLNLSDFPKQEQQNRYNLMQAGLPIRGDRFREDDDLGAFLDALLCAKQACWIFYNGKSTTDTHEHLPASPVQELLDFLQNRMASDDAIVDPNNDQNSLSNNFQNPPNSQSINFEQWVKAYLVTHHAALPFDKSYFELPPTEQKSEQKSEHKDKGIQSPEQSPEQINDEGLSADLQQTTASLNQQIKLSKTALYPPAKIWHNLYTALQDKNATSTQPIVQVWDTKQLTDWLSQWQRLKQRLSNLPEQPQQHYVNLSKIVGNLADPAKAFVKAQNIAIPAQGDNDSGDNDRNDNDNEFESLTLDALDGWLLRKSLLDAFFAQALSDKGDNTHNTHNIHSNEMKLAANAQKPIIQESINIAINELLPAGVNRYQSLQQNQQQLKKDLQDFVHHLKTISQQLEATEAKLLGNFYSDKFGALDVQNTDEVARWVATALTPCEEQRIAISALALDKQAGLMDSKESWVITANLPLYKPYQSIEDKVAAAANPSYWLNYLPTSGKEKYLLQFWLHHLCWQVLRRTTAQQAQLNDGFSLWQFSNKKTVYLPAIPCEQACGYLQDIVMVYQLIDSVVTIVPPAFCLSFLQKQQKQPEAPASQHLGDWLKDSSFNFVDVNQFDYPIWQHLIGDYKPSVVIGFAQTLGALIYEPMLSMVKELHQLIEA</sequence>
<evidence type="ECO:0000256" key="10">
    <source>
        <dbReference type="HAMAP-Rule" id="MF_01486"/>
    </source>
</evidence>
<keyword evidence="7 10" id="KW-0067">ATP-binding</keyword>
<keyword evidence="8 10" id="KW-0238">DNA-binding</keyword>
<keyword evidence="9 10" id="KW-0234">DNA repair</keyword>
<dbReference type="SUPFAM" id="SSF52540">
    <property type="entry name" value="P-loop containing nucleoside triphosphate hydrolases"/>
    <property type="match status" value="2"/>
</dbReference>
<dbReference type="HAMAP" id="MF_01486">
    <property type="entry name" value="RecC"/>
    <property type="match status" value="1"/>
</dbReference>
<dbReference type="Pfam" id="PF04257">
    <property type="entry name" value="Exonuc_V_gamma"/>
    <property type="match status" value="1"/>
</dbReference>
<dbReference type="GO" id="GO:0008854">
    <property type="term" value="F:exodeoxyribonuclease V activity"/>
    <property type="evidence" value="ECO:0007669"/>
    <property type="project" value="InterPro"/>
</dbReference>